<sequence length="249" mass="27008">MLSDQQFTRYLRQVSLPEVGESGQEKLLNQTILVIGCGGLGSAASLYLAGAGIGKIVLADGDKIELSNLPRQLTYTVEDVGKLKVDCLRQRLTALNPEVAIRTVNKPLRDEQLSIEISLADIVLDCTDNLKTRHAINSACVAQRKDLVSGSAIGWSGQVISFPFSNHINSGCYRCLYPFDELPETQRCSDSGVMGPVVGMIGLNQSLEAIKLTLGIAQENEAIKLFNGLMNSWQALSLAREHQCTVCAN</sequence>
<evidence type="ECO:0000259" key="1">
    <source>
        <dbReference type="Pfam" id="PF00899"/>
    </source>
</evidence>
<keyword evidence="2" id="KW-0808">Transferase</keyword>
<reference evidence="2" key="1">
    <citation type="submission" date="2021-12" db="EMBL/GenBank/DDBJ databases">
        <authorList>
            <person name="Rodrigo-Torres L."/>
            <person name="Arahal R. D."/>
            <person name="Lucena T."/>
        </authorList>
    </citation>
    <scope>NUCLEOTIDE SEQUENCE</scope>
    <source>
        <strain evidence="2">CECT 8226</strain>
    </source>
</reference>
<dbReference type="GO" id="GO:0016779">
    <property type="term" value="F:nucleotidyltransferase activity"/>
    <property type="evidence" value="ECO:0007669"/>
    <property type="project" value="UniProtKB-KW"/>
</dbReference>
<dbReference type="RefSeq" id="WP_237483160.1">
    <property type="nucleotide sequence ID" value="NZ_CAKLCM010000001.1"/>
</dbReference>
<gene>
    <name evidence="2" type="primary">thiF</name>
    <name evidence="2" type="ORF">VHP8226_00027</name>
</gene>
<comment type="caution">
    <text evidence="2">The sequence shown here is derived from an EMBL/GenBank/DDBJ whole genome shotgun (WGS) entry which is preliminary data.</text>
</comment>
<proteinExistence type="predicted"/>
<dbReference type="InterPro" id="IPR000594">
    <property type="entry name" value="ThiF_NAD_FAD-bd"/>
</dbReference>
<dbReference type="PANTHER" id="PTHR10953:SF240">
    <property type="entry name" value="SULFUR CARRIER PROTEIN THIS ADENYLYLTRANSFERASE"/>
    <property type="match status" value="1"/>
</dbReference>
<dbReference type="CDD" id="cd00757">
    <property type="entry name" value="ThiF_MoeB_HesA_family"/>
    <property type="match status" value="1"/>
</dbReference>
<dbReference type="Proteomes" id="UP000838160">
    <property type="component" value="Unassembled WGS sequence"/>
</dbReference>
<dbReference type="EMBL" id="CAKLCM010000001">
    <property type="protein sequence ID" value="CAH0524234.1"/>
    <property type="molecule type" value="Genomic_DNA"/>
</dbReference>
<feature type="domain" description="THIF-type NAD/FAD binding fold" evidence="1">
    <location>
        <begin position="10"/>
        <end position="245"/>
    </location>
</feature>
<dbReference type="PANTHER" id="PTHR10953">
    <property type="entry name" value="UBIQUITIN-ACTIVATING ENZYME E1"/>
    <property type="match status" value="1"/>
</dbReference>
<evidence type="ECO:0000313" key="2">
    <source>
        <dbReference type="EMBL" id="CAH0524234.1"/>
    </source>
</evidence>
<name>A0ABM8ZDH6_9VIBR</name>
<accession>A0ABM8ZDH6</accession>
<dbReference type="Pfam" id="PF00899">
    <property type="entry name" value="ThiF"/>
    <property type="match status" value="1"/>
</dbReference>
<dbReference type="InterPro" id="IPR045886">
    <property type="entry name" value="ThiF/MoeB/HesA"/>
</dbReference>
<dbReference type="Gene3D" id="3.40.50.720">
    <property type="entry name" value="NAD(P)-binding Rossmann-like Domain"/>
    <property type="match status" value="1"/>
</dbReference>
<keyword evidence="2" id="KW-0548">Nucleotidyltransferase</keyword>
<evidence type="ECO:0000313" key="3">
    <source>
        <dbReference type="Proteomes" id="UP000838160"/>
    </source>
</evidence>
<protein>
    <submittedName>
        <fullName evidence="2">Sulfur carrier protein ThiS adenylyltransferase</fullName>
        <ecNumber evidence="2">2.7.7.73</ecNumber>
    </submittedName>
</protein>
<organism evidence="2 3">
    <name type="scientific">Vibrio hippocampi</name>
    <dbReference type="NCBI Taxonomy" id="654686"/>
    <lineage>
        <taxon>Bacteria</taxon>
        <taxon>Pseudomonadati</taxon>
        <taxon>Pseudomonadota</taxon>
        <taxon>Gammaproteobacteria</taxon>
        <taxon>Vibrionales</taxon>
        <taxon>Vibrionaceae</taxon>
        <taxon>Vibrio</taxon>
    </lineage>
</organism>
<dbReference type="InterPro" id="IPR035985">
    <property type="entry name" value="Ubiquitin-activating_enz"/>
</dbReference>
<keyword evidence="3" id="KW-1185">Reference proteome</keyword>
<dbReference type="EC" id="2.7.7.73" evidence="2"/>
<dbReference type="SUPFAM" id="SSF69572">
    <property type="entry name" value="Activating enzymes of the ubiquitin-like proteins"/>
    <property type="match status" value="1"/>
</dbReference>